<dbReference type="SUPFAM" id="SSF88946">
    <property type="entry name" value="Sigma2 domain of RNA polymerase sigma factors"/>
    <property type="match status" value="1"/>
</dbReference>
<protein>
    <submittedName>
        <fullName evidence="7">RNA polymerase subunit sigma-70</fullName>
    </submittedName>
</protein>
<dbReference type="Gene3D" id="1.10.1740.10">
    <property type="match status" value="1"/>
</dbReference>
<evidence type="ECO:0000256" key="1">
    <source>
        <dbReference type="ARBA" id="ARBA00010641"/>
    </source>
</evidence>
<keyword evidence="2" id="KW-0805">Transcription regulation</keyword>
<dbReference type="InterPro" id="IPR039425">
    <property type="entry name" value="RNA_pol_sigma-70-like"/>
</dbReference>
<dbReference type="InterPro" id="IPR013249">
    <property type="entry name" value="RNA_pol_sigma70_r4_t2"/>
</dbReference>
<comment type="caution">
    <text evidence="7">The sequence shown here is derived from an EMBL/GenBank/DDBJ whole genome shotgun (WGS) entry which is preliminary data.</text>
</comment>
<dbReference type="InterPro" id="IPR013325">
    <property type="entry name" value="RNA_pol_sigma_r2"/>
</dbReference>
<reference evidence="7 8" key="1">
    <citation type="submission" date="2018-03" db="EMBL/GenBank/DDBJ databases">
        <title>Genome sequence of Paenibacillus elgii strain AC13 an antimicrobial compound producing bacteria.</title>
        <authorList>
            <person name="Kurokawa A.S."/>
            <person name="Araujo J.F."/>
            <person name="Costa R.A."/>
            <person name="Ortega D.B."/>
            <person name="Pires A.S."/>
            <person name="Pappas G.J.Jr."/>
            <person name="Franco O.L."/>
            <person name="Barreto C."/>
            <person name="Magalhaes B.S."/>
            <person name="Kruger R.H."/>
        </authorList>
    </citation>
    <scope>NUCLEOTIDE SEQUENCE [LARGE SCALE GENOMIC DNA]</scope>
    <source>
        <strain evidence="7 8">AC13</strain>
    </source>
</reference>
<dbReference type="GO" id="GO:0016987">
    <property type="term" value="F:sigma factor activity"/>
    <property type="evidence" value="ECO:0007669"/>
    <property type="project" value="UniProtKB-KW"/>
</dbReference>
<dbReference type="AlphaFoldDB" id="A0A2T6G175"/>
<organism evidence="7 8">
    <name type="scientific">Paenibacillus elgii</name>
    <dbReference type="NCBI Taxonomy" id="189691"/>
    <lineage>
        <taxon>Bacteria</taxon>
        <taxon>Bacillati</taxon>
        <taxon>Bacillota</taxon>
        <taxon>Bacilli</taxon>
        <taxon>Bacillales</taxon>
        <taxon>Paenibacillaceae</taxon>
        <taxon>Paenibacillus</taxon>
    </lineage>
</organism>
<dbReference type="InterPro" id="IPR007627">
    <property type="entry name" value="RNA_pol_sigma70_r2"/>
</dbReference>
<dbReference type="SUPFAM" id="SSF88659">
    <property type="entry name" value="Sigma3 and sigma4 domains of RNA polymerase sigma factors"/>
    <property type="match status" value="1"/>
</dbReference>
<dbReference type="PANTHER" id="PTHR43133">
    <property type="entry name" value="RNA POLYMERASE ECF-TYPE SIGMA FACTO"/>
    <property type="match status" value="1"/>
</dbReference>
<dbReference type="GO" id="GO:0003677">
    <property type="term" value="F:DNA binding"/>
    <property type="evidence" value="ECO:0007669"/>
    <property type="project" value="InterPro"/>
</dbReference>
<proteinExistence type="inferred from homology"/>
<dbReference type="InterPro" id="IPR013324">
    <property type="entry name" value="RNA_pol_sigma_r3/r4-like"/>
</dbReference>
<evidence type="ECO:0000256" key="2">
    <source>
        <dbReference type="ARBA" id="ARBA00023015"/>
    </source>
</evidence>
<comment type="similarity">
    <text evidence="1">Belongs to the sigma-70 factor family. ECF subfamily.</text>
</comment>
<sequence length="183" mass="21760">MQQDKARELFEIHSTYVYRIALLLTRSRTMADDAVQETFLRVFQKYHTYDGSRDIRPWLYRITVNVTRNLLRKQKWLFFLREVPEEGRVESLEDVMVQNEQDQQLWRVIGKLSSKQKEIVVLHYYAELKLHEIASILGIPLGTCKSRLNNSLEALRRKWREGQDMAEDEGGYYIGEKKNGEFT</sequence>
<keyword evidence="3" id="KW-0731">Sigma factor</keyword>
<dbReference type="GO" id="GO:0006352">
    <property type="term" value="P:DNA-templated transcription initiation"/>
    <property type="evidence" value="ECO:0007669"/>
    <property type="project" value="InterPro"/>
</dbReference>
<evidence type="ECO:0000259" key="6">
    <source>
        <dbReference type="Pfam" id="PF08281"/>
    </source>
</evidence>
<dbReference type="Gene3D" id="1.10.10.10">
    <property type="entry name" value="Winged helix-like DNA-binding domain superfamily/Winged helix DNA-binding domain"/>
    <property type="match status" value="1"/>
</dbReference>
<dbReference type="CDD" id="cd06171">
    <property type="entry name" value="Sigma70_r4"/>
    <property type="match status" value="1"/>
</dbReference>
<name>A0A2T6G175_9BACL</name>
<evidence type="ECO:0000313" key="7">
    <source>
        <dbReference type="EMBL" id="PUA37897.1"/>
    </source>
</evidence>
<dbReference type="InterPro" id="IPR036388">
    <property type="entry name" value="WH-like_DNA-bd_sf"/>
</dbReference>
<dbReference type="PANTHER" id="PTHR43133:SF51">
    <property type="entry name" value="RNA POLYMERASE SIGMA FACTOR"/>
    <property type="match status" value="1"/>
</dbReference>
<evidence type="ECO:0000259" key="5">
    <source>
        <dbReference type="Pfam" id="PF04542"/>
    </source>
</evidence>
<dbReference type="EMBL" id="PYHP01000047">
    <property type="protein sequence ID" value="PUA37897.1"/>
    <property type="molecule type" value="Genomic_DNA"/>
</dbReference>
<dbReference type="InterPro" id="IPR014284">
    <property type="entry name" value="RNA_pol_sigma-70_dom"/>
</dbReference>
<dbReference type="Proteomes" id="UP000244184">
    <property type="component" value="Unassembled WGS sequence"/>
</dbReference>
<dbReference type="NCBIfam" id="TIGR02937">
    <property type="entry name" value="sigma70-ECF"/>
    <property type="match status" value="1"/>
</dbReference>
<keyword evidence="4" id="KW-0804">Transcription</keyword>
<evidence type="ECO:0000256" key="4">
    <source>
        <dbReference type="ARBA" id="ARBA00023163"/>
    </source>
</evidence>
<dbReference type="Pfam" id="PF08281">
    <property type="entry name" value="Sigma70_r4_2"/>
    <property type="match status" value="1"/>
</dbReference>
<feature type="domain" description="RNA polymerase sigma-70 region 2" evidence="5">
    <location>
        <begin position="9"/>
        <end position="76"/>
    </location>
</feature>
<evidence type="ECO:0000313" key="8">
    <source>
        <dbReference type="Proteomes" id="UP000244184"/>
    </source>
</evidence>
<accession>A0A2T6G175</accession>
<evidence type="ECO:0000256" key="3">
    <source>
        <dbReference type="ARBA" id="ARBA00023082"/>
    </source>
</evidence>
<dbReference type="Pfam" id="PF04542">
    <property type="entry name" value="Sigma70_r2"/>
    <property type="match status" value="1"/>
</dbReference>
<gene>
    <name evidence="7" type="ORF">C8Z91_17775</name>
</gene>
<feature type="domain" description="RNA polymerase sigma factor 70 region 4 type 2" evidence="6">
    <location>
        <begin position="103"/>
        <end position="155"/>
    </location>
</feature>